<evidence type="ECO:0000256" key="1">
    <source>
        <dbReference type="SAM" id="Phobius"/>
    </source>
</evidence>
<protein>
    <submittedName>
        <fullName evidence="2">Uncharacterized protein</fullName>
    </submittedName>
</protein>
<accession>M1APY4</accession>
<dbReference type="Gramene" id="PGSC0003DMT400027627">
    <property type="protein sequence ID" value="PGSC0003DMT400027627"/>
    <property type="gene ID" value="PGSC0003DMG402010654"/>
</dbReference>
<keyword evidence="1" id="KW-0812">Transmembrane</keyword>
<reference evidence="2" key="2">
    <citation type="submission" date="2015-06" db="UniProtKB">
        <authorList>
            <consortium name="EnsemblPlants"/>
        </authorList>
    </citation>
    <scope>IDENTIFICATION</scope>
    <source>
        <strain evidence="2">DM1-3 516 R44</strain>
    </source>
</reference>
<dbReference type="PaxDb" id="4113-PGSC0003DMT400027627"/>
<keyword evidence="3" id="KW-1185">Reference proteome</keyword>
<organism evidence="2 3">
    <name type="scientific">Solanum tuberosum</name>
    <name type="common">Potato</name>
    <dbReference type="NCBI Taxonomy" id="4113"/>
    <lineage>
        <taxon>Eukaryota</taxon>
        <taxon>Viridiplantae</taxon>
        <taxon>Streptophyta</taxon>
        <taxon>Embryophyta</taxon>
        <taxon>Tracheophyta</taxon>
        <taxon>Spermatophyta</taxon>
        <taxon>Magnoliopsida</taxon>
        <taxon>eudicotyledons</taxon>
        <taxon>Gunneridae</taxon>
        <taxon>Pentapetalae</taxon>
        <taxon>asterids</taxon>
        <taxon>lamiids</taxon>
        <taxon>Solanales</taxon>
        <taxon>Solanaceae</taxon>
        <taxon>Solanoideae</taxon>
        <taxon>Solaneae</taxon>
        <taxon>Solanum</taxon>
    </lineage>
</organism>
<dbReference type="HOGENOM" id="CLU_2417478_0_0_1"/>
<sequence>MYYSQRVVRLRSALSYMYHEASCNDSGNEFACPKVLKSNVMPADILCHSNNSHIQINYQQEKVSQILLCVLVGDTLYALIDCIVTVSSILLL</sequence>
<proteinExistence type="predicted"/>
<evidence type="ECO:0000313" key="3">
    <source>
        <dbReference type="Proteomes" id="UP000011115"/>
    </source>
</evidence>
<dbReference type="EnsemblPlants" id="PGSC0003DMT400027627">
    <property type="protein sequence ID" value="PGSC0003DMT400027627"/>
    <property type="gene ID" value="PGSC0003DMG402010654"/>
</dbReference>
<reference evidence="3" key="1">
    <citation type="journal article" date="2011" name="Nature">
        <title>Genome sequence and analysis of the tuber crop potato.</title>
        <authorList>
            <consortium name="The Potato Genome Sequencing Consortium"/>
        </authorList>
    </citation>
    <scope>NUCLEOTIDE SEQUENCE [LARGE SCALE GENOMIC DNA]</scope>
    <source>
        <strain evidence="3">cv. DM1-3 516 R44</strain>
    </source>
</reference>
<evidence type="ECO:0000313" key="2">
    <source>
        <dbReference type="EnsemblPlants" id="PGSC0003DMT400027627"/>
    </source>
</evidence>
<keyword evidence="1" id="KW-1133">Transmembrane helix</keyword>
<dbReference type="Proteomes" id="UP000011115">
    <property type="component" value="Unassembled WGS sequence"/>
</dbReference>
<dbReference type="AlphaFoldDB" id="M1APY4"/>
<feature type="transmembrane region" description="Helical" evidence="1">
    <location>
        <begin position="66"/>
        <end position="91"/>
    </location>
</feature>
<dbReference type="InParanoid" id="M1APY4"/>
<keyword evidence="1" id="KW-0472">Membrane</keyword>
<name>M1APY4_SOLTU</name>